<evidence type="ECO:0008006" key="12">
    <source>
        <dbReference type="Google" id="ProtNLM"/>
    </source>
</evidence>
<dbReference type="PANTHER" id="PTHR18879">
    <property type="entry name" value="CENTROSOMAL PROTEIN OF 290 KDA"/>
    <property type="match status" value="1"/>
</dbReference>
<evidence type="ECO:0000256" key="6">
    <source>
        <dbReference type="ARBA" id="ARBA00023212"/>
    </source>
</evidence>
<evidence type="ECO:0000256" key="4">
    <source>
        <dbReference type="ARBA" id="ARBA00022794"/>
    </source>
</evidence>
<feature type="compositionally biased region" description="Basic and acidic residues" evidence="9">
    <location>
        <begin position="59"/>
        <end position="76"/>
    </location>
</feature>
<feature type="coiled-coil region" evidence="8">
    <location>
        <begin position="605"/>
        <end position="639"/>
    </location>
</feature>
<keyword evidence="6" id="KW-0206">Cytoskeleton</keyword>
<keyword evidence="11" id="KW-1185">Reference proteome</keyword>
<feature type="coiled-coil region" evidence="8">
    <location>
        <begin position="796"/>
        <end position="1043"/>
    </location>
</feature>
<gene>
    <name evidence="10" type="ORF">NQ318_017133</name>
</gene>
<feature type="coiled-coil region" evidence="8">
    <location>
        <begin position="1525"/>
        <end position="1570"/>
    </location>
</feature>
<evidence type="ECO:0000256" key="9">
    <source>
        <dbReference type="SAM" id="MobiDB-lite"/>
    </source>
</evidence>
<feature type="coiled-coil region" evidence="8">
    <location>
        <begin position="1765"/>
        <end position="1876"/>
    </location>
</feature>
<dbReference type="GO" id="GO:0034451">
    <property type="term" value="C:centriolar satellite"/>
    <property type="evidence" value="ECO:0007669"/>
    <property type="project" value="TreeGrafter"/>
</dbReference>
<feature type="coiled-coil region" evidence="8">
    <location>
        <begin position="1619"/>
        <end position="1733"/>
    </location>
</feature>
<dbReference type="PANTHER" id="PTHR18879:SF20">
    <property type="entry name" value="CENTROSOMAL PROTEIN OF 290 KDA"/>
    <property type="match status" value="1"/>
</dbReference>
<feature type="compositionally biased region" description="Polar residues" evidence="9">
    <location>
        <begin position="1302"/>
        <end position="1312"/>
    </location>
</feature>
<protein>
    <recommendedName>
        <fullName evidence="12">Centrosomal protein of 290 kDa</fullName>
    </recommendedName>
</protein>
<keyword evidence="3" id="KW-0963">Cytoplasm</keyword>
<organism evidence="10 11">
    <name type="scientific">Aromia moschata</name>
    <dbReference type="NCBI Taxonomy" id="1265417"/>
    <lineage>
        <taxon>Eukaryota</taxon>
        <taxon>Metazoa</taxon>
        <taxon>Ecdysozoa</taxon>
        <taxon>Arthropoda</taxon>
        <taxon>Hexapoda</taxon>
        <taxon>Insecta</taxon>
        <taxon>Pterygota</taxon>
        <taxon>Neoptera</taxon>
        <taxon>Endopterygota</taxon>
        <taxon>Coleoptera</taxon>
        <taxon>Polyphaga</taxon>
        <taxon>Cucujiformia</taxon>
        <taxon>Chrysomeloidea</taxon>
        <taxon>Cerambycidae</taxon>
        <taxon>Cerambycinae</taxon>
        <taxon>Callichromatini</taxon>
        <taxon>Aromia</taxon>
    </lineage>
</organism>
<feature type="region of interest" description="Disordered" evidence="9">
    <location>
        <begin position="119"/>
        <end position="154"/>
    </location>
</feature>
<name>A0AAV8X6M0_9CUCU</name>
<evidence type="ECO:0000256" key="2">
    <source>
        <dbReference type="ARBA" id="ARBA00004300"/>
    </source>
</evidence>
<dbReference type="GO" id="GO:0097711">
    <property type="term" value="P:ciliary basal body-plasma membrane docking"/>
    <property type="evidence" value="ECO:0007669"/>
    <property type="project" value="TreeGrafter"/>
</dbReference>
<dbReference type="InterPro" id="IPR026201">
    <property type="entry name" value="Cep290"/>
</dbReference>
<feature type="compositionally biased region" description="Basic and acidic residues" evidence="9">
    <location>
        <begin position="1316"/>
        <end position="1340"/>
    </location>
</feature>
<comment type="caution">
    <text evidence="10">The sequence shown here is derived from an EMBL/GenBank/DDBJ whole genome shotgun (WGS) entry which is preliminary data.</text>
</comment>
<dbReference type="EMBL" id="JAPWTK010001044">
    <property type="protein sequence ID" value="KAJ8934432.1"/>
    <property type="molecule type" value="Genomic_DNA"/>
</dbReference>
<keyword evidence="4" id="KW-0970">Cilium biogenesis/degradation</keyword>
<dbReference type="Proteomes" id="UP001162162">
    <property type="component" value="Unassembled WGS sequence"/>
</dbReference>
<feature type="coiled-coil region" evidence="8">
    <location>
        <begin position="1441"/>
        <end position="1500"/>
    </location>
</feature>
<feature type="region of interest" description="Disordered" evidence="9">
    <location>
        <begin position="1302"/>
        <end position="1343"/>
    </location>
</feature>
<dbReference type="Gene3D" id="1.10.287.1490">
    <property type="match status" value="1"/>
</dbReference>
<feature type="compositionally biased region" description="Basic and acidic residues" evidence="9">
    <location>
        <begin position="119"/>
        <end position="138"/>
    </location>
</feature>
<proteinExistence type="predicted"/>
<evidence type="ECO:0000256" key="3">
    <source>
        <dbReference type="ARBA" id="ARBA00022490"/>
    </source>
</evidence>
<evidence type="ECO:0000313" key="10">
    <source>
        <dbReference type="EMBL" id="KAJ8934432.1"/>
    </source>
</evidence>
<keyword evidence="7" id="KW-0966">Cell projection</keyword>
<comment type="subcellular location">
    <subcellularLocation>
        <location evidence="1">Cytoplasm</location>
        <location evidence="1">Cytoskeleton</location>
        <location evidence="1">Cilium basal body</location>
    </subcellularLocation>
    <subcellularLocation>
        <location evidence="2">Cytoplasm</location>
        <location evidence="2">Cytoskeleton</location>
        <location evidence="2">Microtubule organizing center</location>
        <location evidence="2">Centrosome</location>
    </subcellularLocation>
</comment>
<evidence type="ECO:0000256" key="1">
    <source>
        <dbReference type="ARBA" id="ARBA00004120"/>
    </source>
</evidence>
<evidence type="ECO:0000256" key="8">
    <source>
        <dbReference type="SAM" id="Coils"/>
    </source>
</evidence>
<sequence>MDWKYILALVPEDLREDEKDELFDAVAWFESDKEEIDLEKCRALFRVSQGDSEVQEGAGRAKREARRLESDTDARSSRSRVSSSIEFENLEQKYAELKAKYKKVTRNCENYKAELDKANSRTKKLEQENRRLQDEIESRPLGASSESEASETMRDQHRELVETIRNKNKQISDLLRDIEEVEKENFIMRDKLSNVRDELASATKEITTMTEILRERDAILEDKEASYKEVYAQYEMLKREFEELQQEKSKLRQEMEEFAAEIDAKVDEWKKILDQREAEIQELKSRVHQTSVNSSLSSLPKDDGDASHVNALQKILSEREEKLLEVQAQLQLATREMIESTEVLRRLKKERDEDAKKIKELNDNLDESRRQLKAVHGRCRALQEEVSFAEKTASTKDKELKEILNQMKENGQVELAVQIKELQELKADNRVKERHIANLVKACNKLQDGCDVLERENSVLRDKLGVPEDEQLTTGSYTTKQKKQRREFEALKKQFGKTEEEKLDLKSELHRLNGIISSLTNQILDLGHKPQYDQMRTENATDWDLRKENKALVDENEALRKGMHEILNSVNVKKATSLNEIKSDTLEKLLRALDVKHISGWYHPAMRLQAELHNIEGINIELREQLREARIELQRYKSEEKSEVDGRTSETPREECKVLEAEPDGETNTVDQNTELEDVENSLLKTVNVKELTEEELMRFLESALSEIQNVSKMDKKDVFKYLEARYGIVRQQILMLFTGLLKEQAAKDETLKSLEDKYAVCEIKLKILESNETDEEKLKKLDELAASNVSIARKVTYLEREAQKLSAKSENLVKESAEAQKNHARIMEELSRSNKRLETDLKIMRNLNEMSVDFEVHKQVKNDLDNVTVKYRELIETVKQESEAKFIEIKMLQEAQGNIERDKAELKTKLIEVLSKLNLQSVTAVSDKLEKLAKQLAECEVNQMTEKQRANHTNNLYELVKEQLNKSEERFREYSKYNEDLLKRNLVLQEQLKQAEDKLCDYVDRELYKQLQTANNELEKHNELLKTDKTRLEEELRRANESFQDDSQSRSWTSCKQQELLHLKHQIVDLIAVSDEKMIIAQLNSDLFHCRQSENLYRTRLDETVEELRKAEGKLRDSNSRYEQDKLEEVEKQSQLKKKLVLQNLLSKQKQQYLGCVPLHCEEMYLENLRIANKEKHEIFLTLHKIKTLENDAEILKEQLELELQNVAKQLKIIVEGDKEEFKNVINWMQEKKALQINELRYKRQAEFKETQLQHFKDRVRIQDEQIAKLDEELLLCHRNFDTNAPCTEILVQKLPEPSKSSTITFQTAETQTDEVARTETQQENRDQQENDVQKENRHLKSQVASLQETLGEREQGLTQLKGKFSELEVAVGVFRKQLGDKQSQIVFYERHIMELQSKKQEVHPAEGAGGDNINVGAEVAKSNEEVLALKINALPQASVKTLQETLKVKEEEIVKYQTLLKADRDNHSLAAARLQEELQNLQKALSEEKQKCLNLEETFAKARPSRAAIEQYMTQVHALEKHTAELHTNITSLEAQLQSSRQEAVRWRSLANDRLAAMEELRNSLEEQHKNELSIYKTDSEKLKELGNDEVNRLKQLIARHKSECTGHLDIDIERLVKEKEEKIHELTVRLRQVKNEARKVQLTESSDSPKADDLEASKELLLKEHELLKKRYEQLLNKERGAREEIRDLKAQLLKKPSAARSDRTDKSIKDQLQRKVTSLENEVADLRQSLAEQVSINDTHRVQATEDFEKWKRTKHWQQTAEKLRGKLRERDGDLEKLQQTCSGYRLLIERLEREKHNLENRIKTLKGNAGFAASSKEIELLRIENMRLLADVEALTSRLEMQQHHSGGLGAAMMQEKLESQERKIAVLELTAKVLYEV</sequence>
<keyword evidence="5 8" id="KW-0175">Coiled coil</keyword>
<evidence type="ECO:0000256" key="5">
    <source>
        <dbReference type="ARBA" id="ARBA00023054"/>
    </source>
</evidence>
<reference evidence="10" key="1">
    <citation type="journal article" date="2023" name="Insect Mol. Biol.">
        <title>Genome sequencing provides insights into the evolution of gene families encoding plant cell wall-degrading enzymes in longhorned beetles.</title>
        <authorList>
            <person name="Shin N.R."/>
            <person name="Okamura Y."/>
            <person name="Kirsch R."/>
            <person name="Pauchet Y."/>
        </authorList>
    </citation>
    <scope>NUCLEOTIDE SEQUENCE</scope>
    <source>
        <strain evidence="10">AMC_N1</strain>
    </source>
</reference>
<dbReference type="GO" id="GO:0035869">
    <property type="term" value="C:ciliary transition zone"/>
    <property type="evidence" value="ECO:0007669"/>
    <property type="project" value="TreeGrafter"/>
</dbReference>
<accession>A0AAV8X6M0</accession>
<feature type="region of interest" description="Disordered" evidence="9">
    <location>
        <begin position="49"/>
        <end position="82"/>
    </location>
</feature>
<dbReference type="GO" id="GO:1905349">
    <property type="term" value="P:ciliary transition zone assembly"/>
    <property type="evidence" value="ECO:0007669"/>
    <property type="project" value="TreeGrafter"/>
</dbReference>
<feature type="coiled-coil region" evidence="8">
    <location>
        <begin position="1102"/>
        <end position="1129"/>
    </location>
</feature>
<dbReference type="GO" id="GO:1905515">
    <property type="term" value="P:non-motile cilium assembly"/>
    <property type="evidence" value="ECO:0007669"/>
    <property type="project" value="TreeGrafter"/>
</dbReference>
<evidence type="ECO:0000256" key="7">
    <source>
        <dbReference type="ARBA" id="ARBA00023273"/>
    </source>
</evidence>
<evidence type="ECO:0000313" key="11">
    <source>
        <dbReference type="Proteomes" id="UP001162162"/>
    </source>
</evidence>